<protein>
    <submittedName>
        <fullName evidence="1">Uncharacterized protein</fullName>
    </submittedName>
</protein>
<reference evidence="1" key="1">
    <citation type="journal article" date="2014" name="Front. Microbiol.">
        <title>High frequency of phylogenetically diverse reductive dehalogenase-homologous genes in deep subseafloor sedimentary metagenomes.</title>
        <authorList>
            <person name="Kawai M."/>
            <person name="Futagami T."/>
            <person name="Toyoda A."/>
            <person name="Takaki Y."/>
            <person name="Nishi S."/>
            <person name="Hori S."/>
            <person name="Arai W."/>
            <person name="Tsubouchi T."/>
            <person name="Morono Y."/>
            <person name="Uchiyama I."/>
            <person name="Ito T."/>
            <person name="Fujiyama A."/>
            <person name="Inagaki F."/>
            <person name="Takami H."/>
        </authorList>
    </citation>
    <scope>NUCLEOTIDE SEQUENCE</scope>
    <source>
        <strain evidence="1">Expedition CK06-06</strain>
    </source>
</reference>
<gene>
    <name evidence="1" type="ORF">S06H3_54448</name>
</gene>
<organism evidence="1">
    <name type="scientific">marine sediment metagenome</name>
    <dbReference type="NCBI Taxonomy" id="412755"/>
    <lineage>
        <taxon>unclassified sequences</taxon>
        <taxon>metagenomes</taxon>
        <taxon>ecological metagenomes</taxon>
    </lineage>
</organism>
<evidence type="ECO:0000313" key="1">
    <source>
        <dbReference type="EMBL" id="GAI50960.1"/>
    </source>
</evidence>
<proteinExistence type="predicted"/>
<sequence length="47" mass="5678">REELYWAQNPDKIAYTVDFDPGSTNYGSDVTYFRTYDYYVRAVRNTR</sequence>
<dbReference type="AlphaFoldDB" id="X1QJ01"/>
<name>X1QJ01_9ZZZZ</name>
<dbReference type="EMBL" id="BARV01034825">
    <property type="protein sequence ID" value="GAI50960.1"/>
    <property type="molecule type" value="Genomic_DNA"/>
</dbReference>
<comment type="caution">
    <text evidence="1">The sequence shown here is derived from an EMBL/GenBank/DDBJ whole genome shotgun (WGS) entry which is preliminary data.</text>
</comment>
<feature type="non-terminal residue" evidence="1">
    <location>
        <position position="1"/>
    </location>
</feature>
<accession>X1QJ01</accession>